<dbReference type="Gene3D" id="2.30.110.10">
    <property type="entry name" value="Electron Transport, Fmn-binding Protein, Chain A"/>
    <property type="match status" value="1"/>
</dbReference>
<dbReference type="InterPro" id="IPR012349">
    <property type="entry name" value="Split_barrel_FMN-bd"/>
</dbReference>
<reference evidence="1 2" key="1">
    <citation type="journal article" date="2015" name="Genome Announc.">
        <title>Expanding the biotechnology potential of lactobacilli through comparative genomics of 213 strains and associated genera.</title>
        <authorList>
            <person name="Sun Z."/>
            <person name="Harris H.M."/>
            <person name="McCann A."/>
            <person name="Guo C."/>
            <person name="Argimon S."/>
            <person name="Zhang W."/>
            <person name="Yang X."/>
            <person name="Jeffery I.B."/>
            <person name="Cooney J.C."/>
            <person name="Kagawa T.F."/>
            <person name="Liu W."/>
            <person name="Song Y."/>
            <person name="Salvetti E."/>
            <person name="Wrobel A."/>
            <person name="Rasinkangas P."/>
            <person name="Parkhill J."/>
            <person name="Rea M.C."/>
            <person name="O'Sullivan O."/>
            <person name="Ritari J."/>
            <person name="Douillard F.P."/>
            <person name="Paul Ross R."/>
            <person name="Yang R."/>
            <person name="Briner A.E."/>
            <person name="Felis G.E."/>
            <person name="de Vos W.M."/>
            <person name="Barrangou R."/>
            <person name="Klaenhammer T.R."/>
            <person name="Caufield P.W."/>
            <person name="Cui Y."/>
            <person name="Zhang H."/>
            <person name="O'Toole P.W."/>
        </authorList>
    </citation>
    <scope>NUCLEOTIDE SEQUENCE [LARGE SCALE GENOMIC DNA]</scope>
    <source>
        <strain evidence="1 2">DSM 20515</strain>
    </source>
</reference>
<proteinExistence type="predicted"/>
<dbReference type="STRING" id="33960.TY91_04495"/>
<dbReference type="EMBL" id="AYYR01000009">
    <property type="protein sequence ID" value="KRM77773.1"/>
    <property type="molecule type" value="Genomic_DNA"/>
</dbReference>
<sequence>MNHQTMTTDDYLSLLVNDIHSTVISTIGQDNRPKSRIVDMMLTKNGKLYFLTANFKPFYTQLQNNSAVSITGRHGTDTMSSYAITVEGDVREIGNTYLDEIMDKNPYMKDLYPTPEKKATLSVFEVYRGTVAIFDLSVTPPYQAAFQLGH</sequence>
<protein>
    <recommendedName>
        <fullName evidence="3">Pyridoxamine 5'-phosphate oxidase putative domain-containing protein</fullName>
    </recommendedName>
</protein>
<dbReference type="SUPFAM" id="SSF50475">
    <property type="entry name" value="FMN-binding split barrel"/>
    <property type="match status" value="1"/>
</dbReference>
<dbReference type="Proteomes" id="UP000051845">
    <property type="component" value="Unassembled WGS sequence"/>
</dbReference>
<evidence type="ECO:0008006" key="3">
    <source>
        <dbReference type="Google" id="ProtNLM"/>
    </source>
</evidence>
<dbReference type="AlphaFoldDB" id="A0A0R2BDZ3"/>
<evidence type="ECO:0000313" key="1">
    <source>
        <dbReference type="EMBL" id="KRM77773.1"/>
    </source>
</evidence>
<comment type="caution">
    <text evidence="1">The sequence shown here is derived from an EMBL/GenBank/DDBJ whole genome shotgun (WGS) entry which is preliminary data.</text>
</comment>
<evidence type="ECO:0000313" key="2">
    <source>
        <dbReference type="Proteomes" id="UP000051845"/>
    </source>
</evidence>
<accession>A0A0R2BDZ3</accession>
<dbReference type="PATRIC" id="fig|1423733.4.peg.3273"/>
<organism evidence="1 2">
    <name type="scientific">Secundilactobacillus collinoides DSM 20515 = JCM 1123</name>
    <dbReference type="NCBI Taxonomy" id="1423733"/>
    <lineage>
        <taxon>Bacteria</taxon>
        <taxon>Bacillati</taxon>
        <taxon>Bacillota</taxon>
        <taxon>Bacilli</taxon>
        <taxon>Lactobacillales</taxon>
        <taxon>Lactobacillaceae</taxon>
        <taxon>Secundilactobacillus</taxon>
    </lineage>
</organism>
<name>A0A0R2BDZ3_SECCO</name>
<dbReference type="RefSeq" id="WP_056996088.1">
    <property type="nucleotide sequence ID" value="NZ_AYYR01000009.1"/>
</dbReference>
<gene>
    <name evidence="1" type="ORF">FC82_GL003149</name>
</gene>